<dbReference type="SUPFAM" id="SSF46785">
    <property type="entry name" value="Winged helix' DNA-binding domain"/>
    <property type="match status" value="1"/>
</dbReference>
<keyword evidence="6" id="KW-1185">Reference proteome</keyword>
<accession>A0A846YT73</accession>
<evidence type="ECO:0000313" key="6">
    <source>
        <dbReference type="Proteomes" id="UP000570678"/>
    </source>
</evidence>
<dbReference type="GO" id="GO:0045892">
    <property type="term" value="P:negative regulation of DNA-templated transcription"/>
    <property type="evidence" value="ECO:0007669"/>
    <property type="project" value="InterPro"/>
</dbReference>
<dbReference type="InterPro" id="IPR005650">
    <property type="entry name" value="BlaI_family"/>
</dbReference>
<organism evidence="5 6">
    <name type="scientific">Nocardia flavorosea</name>
    <dbReference type="NCBI Taxonomy" id="53429"/>
    <lineage>
        <taxon>Bacteria</taxon>
        <taxon>Bacillati</taxon>
        <taxon>Actinomycetota</taxon>
        <taxon>Actinomycetes</taxon>
        <taxon>Mycobacteriales</taxon>
        <taxon>Nocardiaceae</taxon>
        <taxon>Nocardia</taxon>
    </lineage>
</organism>
<evidence type="ECO:0000256" key="1">
    <source>
        <dbReference type="ARBA" id="ARBA00011046"/>
    </source>
</evidence>
<sequence length="129" mass="14633">MVSGKKRDQQSEPVRLGALEQQVMDVLWDHGAATIRQVITRLGGDLAYTTIATVLTNLERKQLVTPEREGRSVRYAPRHTREKHAAQLMKQALSTSNDPMASILHFIDDIDQRDLRLLRDYLDRSGHSG</sequence>
<dbReference type="Proteomes" id="UP000570678">
    <property type="component" value="Unassembled WGS sequence"/>
</dbReference>
<keyword evidence="3" id="KW-0238">DNA-binding</keyword>
<keyword evidence="4" id="KW-0804">Transcription</keyword>
<protein>
    <submittedName>
        <fullName evidence="5">BlaI/MecI/CopY family transcriptional regulator</fullName>
    </submittedName>
</protein>
<dbReference type="PIRSF" id="PIRSF019455">
    <property type="entry name" value="CopR_AtkY"/>
    <property type="match status" value="1"/>
</dbReference>
<comment type="caution">
    <text evidence="5">The sequence shown here is derived from an EMBL/GenBank/DDBJ whole genome shotgun (WGS) entry which is preliminary data.</text>
</comment>
<dbReference type="EMBL" id="JAAXOT010000026">
    <property type="protein sequence ID" value="NKY60678.1"/>
    <property type="molecule type" value="Genomic_DNA"/>
</dbReference>
<keyword evidence="2" id="KW-0805">Transcription regulation</keyword>
<dbReference type="AlphaFoldDB" id="A0A846YT73"/>
<evidence type="ECO:0000313" key="5">
    <source>
        <dbReference type="EMBL" id="NKY60678.1"/>
    </source>
</evidence>
<dbReference type="InterPro" id="IPR036388">
    <property type="entry name" value="WH-like_DNA-bd_sf"/>
</dbReference>
<proteinExistence type="inferred from homology"/>
<dbReference type="Pfam" id="PF03965">
    <property type="entry name" value="Penicillinase_R"/>
    <property type="match status" value="1"/>
</dbReference>
<evidence type="ECO:0000256" key="2">
    <source>
        <dbReference type="ARBA" id="ARBA00023015"/>
    </source>
</evidence>
<gene>
    <name evidence="5" type="ORF">HGA15_31985</name>
</gene>
<name>A0A846YT73_9NOCA</name>
<dbReference type="RefSeq" id="WP_062980171.1">
    <property type="nucleotide sequence ID" value="NZ_JAAXOT010000026.1"/>
</dbReference>
<dbReference type="InterPro" id="IPR036390">
    <property type="entry name" value="WH_DNA-bd_sf"/>
</dbReference>
<dbReference type="Gene3D" id="1.10.10.10">
    <property type="entry name" value="Winged helix-like DNA-binding domain superfamily/Winged helix DNA-binding domain"/>
    <property type="match status" value="1"/>
</dbReference>
<evidence type="ECO:0000256" key="3">
    <source>
        <dbReference type="ARBA" id="ARBA00023125"/>
    </source>
</evidence>
<comment type="similarity">
    <text evidence="1">Belongs to the BlaI transcriptional regulatory family.</text>
</comment>
<reference evidence="5 6" key="1">
    <citation type="submission" date="2020-04" db="EMBL/GenBank/DDBJ databases">
        <title>MicrobeNet Type strains.</title>
        <authorList>
            <person name="Nicholson A.C."/>
        </authorList>
    </citation>
    <scope>NUCLEOTIDE SEQUENCE [LARGE SCALE GENOMIC DNA]</scope>
    <source>
        <strain evidence="5 6">JCM 3332</strain>
    </source>
</reference>
<dbReference type="GO" id="GO:0003677">
    <property type="term" value="F:DNA binding"/>
    <property type="evidence" value="ECO:0007669"/>
    <property type="project" value="UniProtKB-KW"/>
</dbReference>
<evidence type="ECO:0000256" key="4">
    <source>
        <dbReference type="ARBA" id="ARBA00023163"/>
    </source>
</evidence>